<comment type="caution">
    <text evidence="1">The sequence shown here is derived from an EMBL/GenBank/DDBJ whole genome shotgun (WGS) entry which is preliminary data.</text>
</comment>
<keyword evidence="2" id="KW-1185">Reference proteome</keyword>
<gene>
    <name evidence="1" type="ORF">R1flu_026031</name>
</gene>
<evidence type="ECO:0000313" key="1">
    <source>
        <dbReference type="EMBL" id="KAL2607458.1"/>
    </source>
</evidence>
<name>A0ABD1XFJ8_9MARC</name>
<accession>A0ABD1XFJ8</accession>
<reference evidence="1 2" key="1">
    <citation type="submission" date="2024-09" db="EMBL/GenBank/DDBJ databases">
        <title>Chromosome-scale assembly of Riccia fluitans.</title>
        <authorList>
            <person name="Paukszto L."/>
            <person name="Sawicki J."/>
            <person name="Karawczyk K."/>
            <person name="Piernik-Szablinska J."/>
            <person name="Szczecinska M."/>
            <person name="Mazdziarz M."/>
        </authorList>
    </citation>
    <scope>NUCLEOTIDE SEQUENCE [LARGE SCALE GENOMIC DNA]</scope>
    <source>
        <strain evidence="1">Rf_01</strain>
        <tissue evidence="1">Aerial parts of the thallus</tissue>
    </source>
</reference>
<dbReference type="Proteomes" id="UP001605036">
    <property type="component" value="Unassembled WGS sequence"/>
</dbReference>
<organism evidence="1 2">
    <name type="scientific">Riccia fluitans</name>
    <dbReference type="NCBI Taxonomy" id="41844"/>
    <lineage>
        <taxon>Eukaryota</taxon>
        <taxon>Viridiplantae</taxon>
        <taxon>Streptophyta</taxon>
        <taxon>Embryophyta</taxon>
        <taxon>Marchantiophyta</taxon>
        <taxon>Marchantiopsida</taxon>
        <taxon>Marchantiidae</taxon>
        <taxon>Marchantiales</taxon>
        <taxon>Ricciaceae</taxon>
        <taxon>Riccia</taxon>
    </lineage>
</organism>
<proteinExistence type="predicted"/>
<evidence type="ECO:0000313" key="2">
    <source>
        <dbReference type="Proteomes" id="UP001605036"/>
    </source>
</evidence>
<dbReference type="AlphaFoldDB" id="A0ABD1XFJ8"/>
<dbReference type="EMBL" id="JBHFFA010000008">
    <property type="protein sequence ID" value="KAL2607458.1"/>
    <property type="molecule type" value="Genomic_DNA"/>
</dbReference>
<protein>
    <submittedName>
        <fullName evidence="1">Uncharacterized protein</fullName>
    </submittedName>
</protein>
<sequence length="86" mass="10209">MGRVRQKLQVLNLDEQKGNSFVLQDGEVKEGKRKRVEKEHEEGLEFFSFMEKILVLKETYIIVGAQRLMQMLNRLLVLQEESWKKS</sequence>